<dbReference type="AlphaFoldDB" id="A0A8E2JS18"/>
<evidence type="ECO:0000313" key="1">
    <source>
        <dbReference type="EMBL" id="OCL07069.1"/>
    </source>
</evidence>
<name>A0A8E2JS18_9PEZI</name>
<protein>
    <submittedName>
        <fullName evidence="1">Uncharacterized protein</fullName>
    </submittedName>
</protein>
<organism evidence="1 2">
    <name type="scientific">Glonium stellatum</name>
    <dbReference type="NCBI Taxonomy" id="574774"/>
    <lineage>
        <taxon>Eukaryota</taxon>
        <taxon>Fungi</taxon>
        <taxon>Dikarya</taxon>
        <taxon>Ascomycota</taxon>
        <taxon>Pezizomycotina</taxon>
        <taxon>Dothideomycetes</taxon>
        <taxon>Pleosporomycetidae</taxon>
        <taxon>Gloniales</taxon>
        <taxon>Gloniaceae</taxon>
        <taxon>Glonium</taxon>
    </lineage>
</organism>
<dbReference type="EMBL" id="KV749931">
    <property type="protein sequence ID" value="OCL07069.1"/>
    <property type="molecule type" value="Genomic_DNA"/>
</dbReference>
<proteinExistence type="predicted"/>
<reference evidence="1 2" key="1">
    <citation type="journal article" date="2016" name="Nat. Commun.">
        <title>Ectomycorrhizal ecology is imprinted in the genome of the dominant symbiotic fungus Cenococcum geophilum.</title>
        <authorList>
            <consortium name="DOE Joint Genome Institute"/>
            <person name="Peter M."/>
            <person name="Kohler A."/>
            <person name="Ohm R.A."/>
            <person name="Kuo A."/>
            <person name="Krutzmann J."/>
            <person name="Morin E."/>
            <person name="Arend M."/>
            <person name="Barry K.W."/>
            <person name="Binder M."/>
            <person name="Choi C."/>
            <person name="Clum A."/>
            <person name="Copeland A."/>
            <person name="Grisel N."/>
            <person name="Haridas S."/>
            <person name="Kipfer T."/>
            <person name="LaButti K."/>
            <person name="Lindquist E."/>
            <person name="Lipzen A."/>
            <person name="Maire R."/>
            <person name="Meier B."/>
            <person name="Mihaltcheva S."/>
            <person name="Molinier V."/>
            <person name="Murat C."/>
            <person name="Poggeler S."/>
            <person name="Quandt C.A."/>
            <person name="Sperisen C."/>
            <person name="Tritt A."/>
            <person name="Tisserant E."/>
            <person name="Crous P.W."/>
            <person name="Henrissat B."/>
            <person name="Nehls U."/>
            <person name="Egli S."/>
            <person name="Spatafora J.W."/>
            <person name="Grigoriev I.V."/>
            <person name="Martin F.M."/>
        </authorList>
    </citation>
    <scope>NUCLEOTIDE SEQUENCE [LARGE SCALE GENOMIC DNA]</scope>
    <source>
        <strain evidence="1 2">CBS 207.34</strain>
    </source>
</reference>
<keyword evidence="2" id="KW-1185">Reference proteome</keyword>
<evidence type="ECO:0000313" key="2">
    <source>
        <dbReference type="Proteomes" id="UP000250140"/>
    </source>
</evidence>
<sequence>MLSFFYCKVITNNENQTSGPLHSTRLCLLLSISCFFFQTFHGSTFDIRHFDGSIYYSLFTAPLPSGYGLCATHNIRAHAHTHTHTRSLFLFCTYNHHASPPSRTQGGISAAIIARFFLACQNRVLYPLALCIFPILGIRYKKAELFFFSLLVCLLSWY</sequence>
<gene>
    <name evidence="1" type="ORF">AOQ84DRAFT_66248</name>
</gene>
<dbReference type="Proteomes" id="UP000250140">
    <property type="component" value="Unassembled WGS sequence"/>
</dbReference>
<accession>A0A8E2JS18</accession>